<dbReference type="Gene3D" id="3.30.9.10">
    <property type="entry name" value="D-Amino Acid Oxidase, subunit A, domain 2"/>
    <property type="match status" value="1"/>
</dbReference>
<dbReference type="SUPFAM" id="SSF54373">
    <property type="entry name" value="FAD-linked reductases, C-terminal domain"/>
    <property type="match status" value="1"/>
</dbReference>
<evidence type="ECO:0000256" key="1">
    <source>
        <dbReference type="ARBA" id="ARBA00023002"/>
    </source>
</evidence>
<dbReference type="RefSeq" id="WP_237818029.1">
    <property type="nucleotide sequence ID" value="NZ_JAKLTQ010000001.1"/>
</dbReference>
<dbReference type="PANTHER" id="PTHR13847">
    <property type="entry name" value="SARCOSINE DEHYDROGENASE-RELATED"/>
    <property type="match status" value="1"/>
</dbReference>
<evidence type="ECO:0000313" key="4">
    <source>
        <dbReference type="Proteomes" id="UP001165368"/>
    </source>
</evidence>
<comment type="caution">
    <text evidence="3">The sequence shown here is derived from an EMBL/GenBank/DDBJ whole genome shotgun (WGS) entry which is preliminary data.</text>
</comment>
<organism evidence="3 4">
    <name type="scientific">Arthrobacter hankyongi</name>
    <dbReference type="NCBI Taxonomy" id="2904801"/>
    <lineage>
        <taxon>Bacteria</taxon>
        <taxon>Bacillati</taxon>
        <taxon>Actinomycetota</taxon>
        <taxon>Actinomycetes</taxon>
        <taxon>Micrococcales</taxon>
        <taxon>Micrococcaceae</taxon>
        <taxon>Arthrobacter</taxon>
    </lineage>
</organism>
<proteinExistence type="predicted"/>
<dbReference type="PANTHER" id="PTHR13847:SF289">
    <property type="entry name" value="GLYCINE OXIDASE"/>
    <property type="match status" value="1"/>
</dbReference>
<keyword evidence="1" id="KW-0560">Oxidoreductase</keyword>
<dbReference type="EMBL" id="JAKLTQ010000001">
    <property type="protein sequence ID" value="MCG2620951.1"/>
    <property type="molecule type" value="Genomic_DNA"/>
</dbReference>
<evidence type="ECO:0000259" key="2">
    <source>
        <dbReference type="Pfam" id="PF01266"/>
    </source>
</evidence>
<feature type="domain" description="FAD dependent oxidoreductase" evidence="2">
    <location>
        <begin position="14"/>
        <end position="400"/>
    </location>
</feature>
<dbReference type="InterPro" id="IPR036188">
    <property type="entry name" value="FAD/NAD-bd_sf"/>
</dbReference>
<reference evidence="3" key="1">
    <citation type="submission" date="2022-01" db="EMBL/GenBank/DDBJ databases">
        <authorList>
            <person name="Jo J.-H."/>
            <person name="Im W.-T."/>
        </authorList>
    </citation>
    <scope>NUCLEOTIDE SEQUENCE</scope>
    <source>
        <strain evidence="3">I2-34</strain>
    </source>
</reference>
<dbReference type="InterPro" id="IPR006076">
    <property type="entry name" value="FAD-dep_OxRdtase"/>
</dbReference>
<dbReference type="SUPFAM" id="SSF51971">
    <property type="entry name" value="Nucleotide-binding domain"/>
    <property type="match status" value="1"/>
</dbReference>
<accession>A0ABS9L2S1</accession>
<evidence type="ECO:0000313" key="3">
    <source>
        <dbReference type="EMBL" id="MCG2620951.1"/>
    </source>
</evidence>
<dbReference type="Gene3D" id="3.50.50.60">
    <property type="entry name" value="FAD/NAD(P)-binding domain"/>
    <property type="match status" value="2"/>
</dbReference>
<protein>
    <submittedName>
        <fullName evidence="3">FAD-dependent oxidoreductase</fullName>
    </submittedName>
</protein>
<name>A0ABS9L2S1_9MICC</name>
<dbReference type="Proteomes" id="UP001165368">
    <property type="component" value="Unassembled WGS sequence"/>
</dbReference>
<dbReference type="Pfam" id="PF01266">
    <property type="entry name" value="DAO"/>
    <property type="match status" value="1"/>
</dbReference>
<gene>
    <name evidence="3" type="ORF">LVY72_03365</name>
</gene>
<keyword evidence="4" id="KW-1185">Reference proteome</keyword>
<sequence length="418" mass="44584">MHYRYPGATPPRSAVVVGAGMVGLATAWHLQERGVEVTVLDRSGVAAGASWGNAGWLTPGMAMPLADPTLWSYAPKALLDPTAPLHIPARLDPRLWTFLARFARHATAGAWQRAMAALTPIDRMALDAFDELTGSGVAAWTKKGPFIIGFENEQQSGPFVHEIQQVERAGQRVPLYRMTDPQLKVPQLSAAVGAVFELEGQRFIEPGPFAEALADAVRSRGGRIVPGAEVRGLRHGPSGIAVDAYGHEPVAADVVVLATGAWLPALAKPLGVRTMIQAGRGYSFSVATEEPAEFPIYFPARRVACTPYQGRLRIAGTMEFRGPDEPLQTGRIDAILASVRPLFTGMDLEDLADLWVGPRPVTPDGLPVIGATRAPGVFVAGGHGMWGIVLGPATGKLLAEQIVTGTVPEQLRGFDPLR</sequence>